<sequence>MENGVLNISEIHPQWRLDMHSFEDDFVEPNDDKLKFLLGQLENRYQEWPISHKEATEKQLHQLVNSSLPVVFDSIIQTPKGRPFNSKTKKPSTSTTRDPLAFEVVDKSRNCSNCKGVGHNCRTCPHVTKGNNVEFHAPNPVESQNVALDVNSLPFEFFI</sequence>
<gene>
    <name evidence="1" type="ORF">FRX31_027996</name>
</gene>
<dbReference type="GO" id="GO:0008270">
    <property type="term" value="F:zinc ion binding"/>
    <property type="evidence" value="ECO:0007669"/>
    <property type="project" value="InterPro"/>
</dbReference>
<protein>
    <recommendedName>
        <fullName evidence="3">CCHC-type domain-containing protein</fullName>
    </recommendedName>
</protein>
<dbReference type="OrthoDB" id="1651273at2759"/>
<organism evidence="1 2">
    <name type="scientific">Thalictrum thalictroides</name>
    <name type="common">Rue-anemone</name>
    <name type="synonym">Anemone thalictroides</name>
    <dbReference type="NCBI Taxonomy" id="46969"/>
    <lineage>
        <taxon>Eukaryota</taxon>
        <taxon>Viridiplantae</taxon>
        <taxon>Streptophyta</taxon>
        <taxon>Embryophyta</taxon>
        <taxon>Tracheophyta</taxon>
        <taxon>Spermatophyta</taxon>
        <taxon>Magnoliopsida</taxon>
        <taxon>Ranunculales</taxon>
        <taxon>Ranunculaceae</taxon>
        <taxon>Thalictroideae</taxon>
        <taxon>Thalictrum</taxon>
    </lineage>
</organism>
<reference evidence="1 2" key="1">
    <citation type="submission" date="2020-06" db="EMBL/GenBank/DDBJ databases">
        <title>Transcriptomic and genomic resources for Thalictrum thalictroides and T. hernandezii: Facilitating candidate gene discovery in an emerging model plant lineage.</title>
        <authorList>
            <person name="Arias T."/>
            <person name="Riano-Pachon D.M."/>
            <person name="Di Stilio V.S."/>
        </authorList>
    </citation>
    <scope>NUCLEOTIDE SEQUENCE [LARGE SCALE GENOMIC DNA]</scope>
    <source>
        <strain evidence="2">cv. WT478/WT964</strain>
        <tissue evidence="1">Leaves</tissue>
    </source>
</reference>
<dbReference type="EMBL" id="JABWDY010034761">
    <property type="protein sequence ID" value="KAF5182417.1"/>
    <property type="molecule type" value="Genomic_DNA"/>
</dbReference>
<dbReference type="Proteomes" id="UP000554482">
    <property type="component" value="Unassembled WGS sequence"/>
</dbReference>
<dbReference type="AlphaFoldDB" id="A0A7J6VCE2"/>
<name>A0A7J6VCE2_THATH</name>
<dbReference type="GO" id="GO:0003676">
    <property type="term" value="F:nucleic acid binding"/>
    <property type="evidence" value="ECO:0007669"/>
    <property type="project" value="InterPro"/>
</dbReference>
<comment type="caution">
    <text evidence="1">The sequence shown here is derived from an EMBL/GenBank/DDBJ whole genome shotgun (WGS) entry which is preliminary data.</text>
</comment>
<evidence type="ECO:0000313" key="1">
    <source>
        <dbReference type="EMBL" id="KAF5182417.1"/>
    </source>
</evidence>
<dbReference type="SUPFAM" id="SSF57756">
    <property type="entry name" value="Retrovirus zinc finger-like domains"/>
    <property type="match status" value="1"/>
</dbReference>
<proteinExistence type="predicted"/>
<evidence type="ECO:0008006" key="3">
    <source>
        <dbReference type="Google" id="ProtNLM"/>
    </source>
</evidence>
<dbReference type="InterPro" id="IPR036875">
    <property type="entry name" value="Znf_CCHC_sf"/>
</dbReference>
<keyword evidence="2" id="KW-1185">Reference proteome</keyword>
<evidence type="ECO:0000313" key="2">
    <source>
        <dbReference type="Proteomes" id="UP000554482"/>
    </source>
</evidence>
<accession>A0A7J6VCE2</accession>